<dbReference type="PANTHER" id="PTHR46118:SF4">
    <property type="entry name" value="PROTEIN ABHD11"/>
    <property type="match status" value="1"/>
</dbReference>
<dbReference type="GO" id="GO:0016787">
    <property type="term" value="F:hydrolase activity"/>
    <property type="evidence" value="ECO:0007669"/>
    <property type="project" value="UniProtKB-KW"/>
</dbReference>
<proteinExistence type="predicted"/>
<gene>
    <name evidence="3" type="primary">ybfF</name>
    <name evidence="3" type="ORF">NCTC11647_00776</name>
</gene>
<sequence length="253" mass="28859">MKLHYHAIGDGYPIILIHGLFGSGDNLGLISRALKDKYKVINVDLRNHGLSPHSDQFTYQQMAQDVLDVIDELSIDHFAVIGHSMGGKVAMSLTELASDRIDHLIVLDIAPVAYSEHRHQNVFAGLREVSRHIILNRKEAEQYLALHVQDPGVRQFLLKSLTKTENGYQWRFNVEGLIANYQTIMGWHDIPPFTGKTLFMKGQDSEYITPDYREAIMRQFPNAKAHLVANTGHWLHAEKPETVNRVIEQFLQK</sequence>
<evidence type="ECO:0000259" key="2">
    <source>
        <dbReference type="Pfam" id="PF00561"/>
    </source>
</evidence>
<dbReference type="PRINTS" id="PR00111">
    <property type="entry name" value="ABHYDROLASE"/>
</dbReference>
<name>A0A2T3QQ61_PHODM</name>
<dbReference type="AlphaFoldDB" id="A0A2T3QQ61"/>
<reference evidence="3 4" key="1">
    <citation type="submission" date="2018-06" db="EMBL/GenBank/DDBJ databases">
        <authorList>
            <consortium name="Pathogen Informatics"/>
            <person name="Doyle S."/>
        </authorList>
    </citation>
    <scope>NUCLEOTIDE SEQUENCE [LARGE SCALE GENOMIC DNA]</scope>
    <source>
        <strain evidence="3 4">NCTC11647</strain>
    </source>
</reference>
<protein>
    <submittedName>
        <fullName evidence="3">Esterase ybfF</fullName>
        <ecNumber evidence="3">3.1.-.-</ecNumber>
    </submittedName>
</protein>
<dbReference type="RefSeq" id="WP_005300223.1">
    <property type="nucleotide sequence ID" value="NZ_CP073684.1"/>
</dbReference>
<feature type="domain" description="AB hydrolase-1" evidence="2">
    <location>
        <begin position="12"/>
        <end position="240"/>
    </location>
</feature>
<dbReference type="EC" id="3.1.-.-" evidence="3"/>
<dbReference type="SUPFAM" id="SSF53474">
    <property type="entry name" value="alpha/beta-Hydrolases"/>
    <property type="match status" value="1"/>
</dbReference>
<dbReference type="InterPro" id="IPR029058">
    <property type="entry name" value="AB_hydrolase_fold"/>
</dbReference>
<organism evidence="3 4">
    <name type="scientific">Photobacterium damselae</name>
    <dbReference type="NCBI Taxonomy" id="38293"/>
    <lineage>
        <taxon>Bacteria</taxon>
        <taxon>Pseudomonadati</taxon>
        <taxon>Pseudomonadota</taxon>
        <taxon>Gammaproteobacteria</taxon>
        <taxon>Vibrionales</taxon>
        <taxon>Vibrionaceae</taxon>
        <taxon>Photobacterium</taxon>
    </lineage>
</organism>
<evidence type="ECO:0000313" key="4">
    <source>
        <dbReference type="Proteomes" id="UP000251647"/>
    </source>
</evidence>
<dbReference type="Gene3D" id="3.40.50.1820">
    <property type="entry name" value="alpha/beta hydrolase"/>
    <property type="match status" value="1"/>
</dbReference>
<dbReference type="Proteomes" id="UP000251647">
    <property type="component" value="Unassembled WGS sequence"/>
</dbReference>
<keyword evidence="1 3" id="KW-0378">Hydrolase</keyword>
<dbReference type="InterPro" id="IPR000073">
    <property type="entry name" value="AB_hydrolase_1"/>
</dbReference>
<dbReference type="EMBL" id="UATL01000001">
    <property type="protein sequence ID" value="SPY27717.1"/>
    <property type="molecule type" value="Genomic_DNA"/>
</dbReference>
<accession>A0A2T3QQ61</accession>
<dbReference type="Pfam" id="PF00561">
    <property type="entry name" value="Abhydrolase_1"/>
    <property type="match status" value="1"/>
</dbReference>
<evidence type="ECO:0000313" key="3">
    <source>
        <dbReference type="EMBL" id="SPY27717.1"/>
    </source>
</evidence>
<dbReference type="PANTHER" id="PTHR46118">
    <property type="entry name" value="PROTEIN ABHD11"/>
    <property type="match status" value="1"/>
</dbReference>
<dbReference type="OrthoDB" id="9808398at2"/>
<evidence type="ECO:0000256" key="1">
    <source>
        <dbReference type="ARBA" id="ARBA00022801"/>
    </source>
</evidence>